<dbReference type="Pfam" id="PF00378">
    <property type="entry name" value="ECH_1"/>
    <property type="match status" value="1"/>
</dbReference>
<proteinExistence type="predicted"/>
<dbReference type="EMBL" id="CAEZUL010000072">
    <property type="protein sequence ID" value="CAB4601018.1"/>
    <property type="molecule type" value="Genomic_DNA"/>
</dbReference>
<dbReference type="Gene3D" id="3.90.226.10">
    <property type="entry name" value="2-enoyl-CoA Hydratase, Chain A, domain 1"/>
    <property type="match status" value="1"/>
</dbReference>
<evidence type="ECO:0000313" key="1">
    <source>
        <dbReference type="EMBL" id="CAB4601018.1"/>
    </source>
</evidence>
<accession>A0A6J6GWI7</accession>
<dbReference type="CDD" id="cd06558">
    <property type="entry name" value="crotonase-like"/>
    <property type="match status" value="1"/>
</dbReference>
<gene>
    <name evidence="1" type="ORF">UFOPK1808_00764</name>
    <name evidence="2" type="ORF">UFOPK1889_00288</name>
</gene>
<dbReference type="GO" id="GO:0006635">
    <property type="term" value="P:fatty acid beta-oxidation"/>
    <property type="evidence" value="ECO:0007669"/>
    <property type="project" value="TreeGrafter"/>
</dbReference>
<organism evidence="1">
    <name type="scientific">freshwater metagenome</name>
    <dbReference type="NCBI Taxonomy" id="449393"/>
    <lineage>
        <taxon>unclassified sequences</taxon>
        <taxon>metagenomes</taxon>
        <taxon>ecological metagenomes</taxon>
    </lineage>
</organism>
<dbReference type="InterPro" id="IPR029045">
    <property type="entry name" value="ClpP/crotonase-like_dom_sf"/>
</dbReference>
<dbReference type="EMBL" id="CAEZUZ010000027">
    <property type="protein sequence ID" value="CAB4611021.1"/>
    <property type="molecule type" value="Genomic_DNA"/>
</dbReference>
<protein>
    <submittedName>
        <fullName evidence="1">Unannotated protein</fullName>
    </submittedName>
</protein>
<reference evidence="1" key="1">
    <citation type="submission" date="2020-05" db="EMBL/GenBank/DDBJ databases">
        <authorList>
            <person name="Chiriac C."/>
            <person name="Salcher M."/>
            <person name="Ghai R."/>
            <person name="Kavagutti S V."/>
        </authorList>
    </citation>
    <scope>NUCLEOTIDE SEQUENCE</scope>
</reference>
<dbReference type="AlphaFoldDB" id="A0A6J6GWI7"/>
<dbReference type="PANTHER" id="PTHR11941:SF54">
    <property type="entry name" value="ENOYL-COA HYDRATASE, MITOCHONDRIAL"/>
    <property type="match status" value="1"/>
</dbReference>
<dbReference type="InterPro" id="IPR001753">
    <property type="entry name" value="Enoyl-CoA_hydra/iso"/>
</dbReference>
<evidence type="ECO:0000313" key="2">
    <source>
        <dbReference type="EMBL" id="CAB4611021.1"/>
    </source>
</evidence>
<dbReference type="GO" id="GO:0003824">
    <property type="term" value="F:catalytic activity"/>
    <property type="evidence" value="ECO:0007669"/>
    <property type="project" value="UniProtKB-ARBA"/>
</dbReference>
<sequence length="233" mass="24797">MSALATYALTDGIAVITMDDGKANAMSLAMQKDIHAALDQAERDGATVVLTGRSGILSAGFDLKTLAASGQPAVDMLNGGLELAIRLLSFPTPVVIACGGHAIAMGVFLLLCGDYRIGVRGNYRYTANEVAIGMTMPFSTIEILRQRVTPAALSRSILLAEVFTPENGVETGFVDRIVEESELMSSAVEFAQSLSALNIGAHTASKRRLRTDVIEAIREGLEKDYAGWVKQFA</sequence>
<dbReference type="PANTHER" id="PTHR11941">
    <property type="entry name" value="ENOYL-COA HYDRATASE-RELATED"/>
    <property type="match status" value="1"/>
</dbReference>
<dbReference type="SUPFAM" id="SSF52096">
    <property type="entry name" value="ClpP/crotonase"/>
    <property type="match status" value="1"/>
</dbReference>
<name>A0A6J6GWI7_9ZZZZ</name>
<dbReference type="NCBIfam" id="NF004858">
    <property type="entry name" value="PRK06213.1"/>
    <property type="match status" value="1"/>
</dbReference>